<dbReference type="EMBL" id="OW240912">
    <property type="protein sequence ID" value="CAH2226301.1"/>
    <property type="molecule type" value="Genomic_DNA"/>
</dbReference>
<dbReference type="GO" id="GO:0030488">
    <property type="term" value="P:tRNA methylation"/>
    <property type="evidence" value="ECO:0007669"/>
    <property type="project" value="TreeGrafter"/>
</dbReference>
<comment type="catalytic activity">
    <reaction evidence="1">
        <text>7-[(3S)-3-amino-3-carboxypropyl]wyosine(37) in tRNA(Phe) + S-adenosyl-L-methionine = 7-[(3S)-(3-amino-3-methoxycarbonyl)propyl]wyosine(37) in tRNA(Phe) + S-adenosyl-L-homocysteine</text>
        <dbReference type="Rhea" id="RHEA:36903"/>
        <dbReference type="Rhea" id="RHEA-COMP:10379"/>
        <dbReference type="Rhea" id="RHEA-COMP:11844"/>
        <dbReference type="ChEBI" id="CHEBI:57856"/>
        <dbReference type="ChEBI" id="CHEBI:59789"/>
        <dbReference type="ChEBI" id="CHEBI:73543"/>
        <dbReference type="ChEBI" id="CHEBI:74275"/>
        <dbReference type="EC" id="2.1.1.290"/>
    </reaction>
</comment>
<accession>A0AAD1R8H8</accession>
<keyword evidence="15" id="KW-1185">Reference proteome</keyword>
<keyword evidence="8" id="KW-0808">Transferase</keyword>
<evidence type="ECO:0000256" key="4">
    <source>
        <dbReference type="ARBA" id="ARBA00012155"/>
    </source>
</evidence>
<sequence>MKNNLCVQTTNDFSTLSKVSTASLDYFSDKFQKYFVSRTCRRAPLIHRGYYVRSQAVNLCIKEFLEDTQQCHHRQVLSLGCGFDALYFRLCAEHTPGELCVWEVDFPAVVQRKHLLIEQTEVLRNLLGSHEASPSSDGLVLSATNYRLLGVDLSDVSTLESALEKAGIMWDCPTLVLAEVVLCYMDPARSTALIEWVAKRFARSRFVLYEQITPNDPFGQVMMNHFLSLNSPLHSVTAFPSLQDQRERFLQQGWEQCRIIDMNEFTVTCISVAERIRVESLEPFDEFEELHLKCSHYFILVASRGSLAVRPVLRSVSDADGRLHHSFTPLSNGGELLVLGGRLSPSHPAVGALVLKYDEEQQVIKVTHKEVQLEIFRWRHTAIEVFLCGQVYVFLFGGRTGSCMAMQDTLFLDPDSLNSIKISVLGNSPSCRHSHSCCGWNGGAVISGGLLRSGRPSGSVTLLKPYSSQFQWEKLNTTPPLTPRYSHTSHVINGKLVLVGGIWFVSNSVPGLAVIDLKTGHCAEYQINASVLEWPLMLHGHSSLLLPYRNHLLLLGGGGTCFSFGTHLNVQPVLLDLPPLQ</sequence>
<dbReference type="EC" id="2.3.1.231" evidence="4"/>
<evidence type="ECO:0000313" key="14">
    <source>
        <dbReference type="EMBL" id="CAH2226301.1"/>
    </source>
</evidence>
<evidence type="ECO:0000313" key="15">
    <source>
        <dbReference type="Proteomes" id="UP001295444"/>
    </source>
</evidence>
<reference evidence="14" key="1">
    <citation type="submission" date="2022-03" db="EMBL/GenBank/DDBJ databases">
        <authorList>
            <person name="Alioto T."/>
            <person name="Alioto T."/>
            <person name="Gomez Garrido J."/>
        </authorList>
    </citation>
    <scope>NUCLEOTIDE SEQUENCE</scope>
</reference>
<evidence type="ECO:0000256" key="13">
    <source>
        <dbReference type="ARBA" id="ARBA00049250"/>
    </source>
</evidence>
<dbReference type="SUPFAM" id="SSF53335">
    <property type="entry name" value="S-adenosyl-L-methionine-dependent methyltransferases"/>
    <property type="match status" value="1"/>
</dbReference>
<dbReference type="SUPFAM" id="SSF117281">
    <property type="entry name" value="Kelch motif"/>
    <property type="match status" value="1"/>
</dbReference>
<dbReference type="Proteomes" id="UP001295444">
    <property type="component" value="Chromosome 01"/>
</dbReference>
<comment type="similarity">
    <text evidence="3">Belongs to the methyltransferase superfamily. LCMT family.</text>
</comment>
<organism evidence="14 15">
    <name type="scientific">Pelobates cultripes</name>
    <name type="common">Western spadefoot toad</name>
    <dbReference type="NCBI Taxonomy" id="61616"/>
    <lineage>
        <taxon>Eukaryota</taxon>
        <taxon>Metazoa</taxon>
        <taxon>Chordata</taxon>
        <taxon>Craniata</taxon>
        <taxon>Vertebrata</taxon>
        <taxon>Euteleostomi</taxon>
        <taxon>Amphibia</taxon>
        <taxon>Batrachia</taxon>
        <taxon>Anura</taxon>
        <taxon>Pelobatoidea</taxon>
        <taxon>Pelobatidae</taxon>
        <taxon>Pelobates</taxon>
    </lineage>
</organism>
<proteinExistence type="inferred from homology"/>
<evidence type="ECO:0000256" key="1">
    <source>
        <dbReference type="ARBA" id="ARBA00001806"/>
    </source>
</evidence>
<dbReference type="FunFam" id="3.40.50.150:FF:000207">
    <property type="entry name" value="Leucine carboxyl methyltransferase 2"/>
    <property type="match status" value="1"/>
</dbReference>
<evidence type="ECO:0000256" key="8">
    <source>
        <dbReference type="ARBA" id="ARBA00022679"/>
    </source>
</evidence>
<evidence type="ECO:0000256" key="5">
    <source>
        <dbReference type="ARBA" id="ARBA00012779"/>
    </source>
</evidence>
<dbReference type="PANTHER" id="PTHR46529">
    <property type="entry name" value="TRNA WYBUTOSINE-SYNTHESIZING PROTEIN 4"/>
    <property type="match status" value="1"/>
</dbReference>
<keyword evidence="9" id="KW-0949">S-adenosyl-L-methionine</keyword>
<evidence type="ECO:0000256" key="7">
    <source>
        <dbReference type="ARBA" id="ARBA00022603"/>
    </source>
</evidence>
<evidence type="ECO:0000256" key="12">
    <source>
        <dbReference type="ARBA" id="ARBA00030847"/>
    </source>
</evidence>
<dbReference type="InterPro" id="IPR029063">
    <property type="entry name" value="SAM-dependent_MTases_sf"/>
</dbReference>
<evidence type="ECO:0000256" key="2">
    <source>
        <dbReference type="ARBA" id="ARBA00004797"/>
    </source>
</evidence>
<gene>
    <name evidence="14" type="ORF">PECUL_23A016284</name>
</gene>
<dbReference type="PANTHER" id="PTHR46529:SF1">
    <property type="entry name" value="TRNA WYBUTOSINE-SYNTHESIZING PROTEIN 4"/>
    <property type="match status" value="1"/>
</dbReference>
<keyword evidence="10" id="KW-0819">tRNA processing</keyword>
<dbReference type="Pfam" id="PF04072">
    <property type="entry name" value="LCM"/>
    <property type="match status" value="1"/>
</dbReference>
<dbReference type="GO" id="GO:0008175">
    <property type="term" value="F:tRNA methyltransferase activity"/>
    <property type="evidence" value="ECO:0007669"/>
    <property type="project" value="TreeGrafter"/>
</dbReference>
<dbReference type="Gene3D" id="2.120.10.80">
    <property type="entry name" value="Kelch-type beta propeller"/>
    <property type="match status" value="1"/>
</dbReference>
<dbReference type="AlphaFoldDB" id="A0AAD1R8H8"/>
<name>A0AAD1R8H8_PELCU</name>
<evidence type="ECO:0000256" key="9">
    <source>
        <dbReference type="ARBA" id="ARBA00022691"/>
    </source>
</evidence>
<protein>
    <recommendedName>
        <fullName evidence="6">tRNA wybutosine-synthesizing protein 4</fullName>
        <ecNumber evidence="5">2.1.1.290</ecNumber>
        <ecNumber evidence="4">2.3.1.231</ecNumber>
    </recommendedName>
    <alternativeName>
        <fullName evidence="12">tRNA(Phe) (7-(3-amino-3-(methoxycarbonyl)propyl)wyosine(37)-N)-methoxycarbonyltransferase</fullName>
    </alternativeName>
    <alternativeName>
        <fullName evidence="11">tRNA(Phe) (7-(3-amino-3-carboxypropyl)wyosine(37)-O)-methyltransferase</fullName>
    </alternativeName>
</protein>
<dbReference type="Gene3D" id="3.40.50.150">
    <property type="entry name" value="Vaccinia Virus protein VP39"/>
    <property type="match status" value="1"/>
</dbReference>
<dbReference type="GO" id="GO:0031591">
    <property type="term" value="P:wybutosine biosynthetic process"/>
    <property type="evidence" value="ECO:0007669"/>
    <property type="project" value="TreeGrafter"/>
</dbReference>
<evidence type="ECO:0000256" key="6">
    <source>
        <dbReference type="ARBA" id="ARBA00018045"/>
    </source>
</evidence>
<evidence type="ECO:0000256" key="10">
    <source>
        <dbReference type="ARBA" id="ARBA00022694"/>
    </source>
</evidence>
<comment type="catalytic activity">
    <reaction evidence="13">
        <text>7-[(3S)-(3-amino-3-methoxycarbonyl)propyl]wyosine(37) in tRNA(Phe) + S-adenosyl-L-methionine + CO2 = wybutosine(37) in tRNA(Phe) + S-adenosyl-L-homocysteine + 2 H(+)</text>
        <dbReference type="Rhea" id="RHEA:37119"/>
        <dbReference type="Rhea" id="RHEA-COMP:11844"/>
        <dbReference type="Rhea" id="RHEA-COMP:11847"/>
        <dbReference type="ChEBI" id="CHEBI:15378"/>
        <dbReference type="ChEBI" id="CHEBI:16526"/>
        <dbReference type="ChEBI" id="CHEBI:57856"/>
        <dbReference type="ChEBI" id="CHEBI:59789"/>
        <dbReference type="ChEBI" id="CHEBI:73544"/>
        <dbReference type="ChEBI" id="CHEBI:74275"/>
        <dbReference type="EC" id="2.3.1.231"/>
    </reaction>
</comment>
<dbReference type="EC" id="2.1.1.290" evidence="5"/>
<keyword evidence="7" id="KW-0489">Methyltransferase</keyword>
<evidence type="ECO:0000256" key="3">
    <source>
        <dbReference type="ARBA" id="ARBA00010703"/>
    </source>
</evidence>
<dbReference type="Pfam" id="PF13418">
    <property type="entry name" value="Beta-prop_TYW4"/>
    <property type="match status" value="1"/>
</dbReference>
<dbReference type="InterPro" id="IPR007213">
    <property type="entry name" value="Ppm1/Ppm2/Tcmp"/>
</dbReference>
<comment type="pathway">
    <text evidence="2">tRNA modification; wybutosine-tRNA(Phe) biosynthesis.</text>
</comment>
<evidence type="ECO:0000256" key="11">
    <source>
        <dbReference type="ARBA" id="ARBA00029750"/>
    </source>
</evidence>
<dbReference type="InterPro" id="IPR015915">
    <property type="entry name" value="Kelch-typ_b-propeller"/>
</dbReference>